<dbReference type="RefSeq" id="XP_067179424.1">
    <property type="nucleotide sequence ID" value="XM_067324077.1"/>
</dbReference>
<dbReference type="PRINTS" id="PR00419">
    <property type="entry name" value="ADXRDTASE"/>
</dbReference>
<accession>A0A836GTE9</accession>
<name>A0A836GTE9_9TRYP</name>
<dbReference type="PANTHER" id="PTHR43734">
    <property type="entry name" value="PHYTOENE DESATURASE"/>
    <property type="match status" value="1"/>
</dbReference>
<sequence length="499" mass="55677">MSADKQVVIIGAGPTGLGAAVRLLELKHPNFHLYDGGTAPGGLSRSVKDEKGFLWDMGGHVIFSHYAYFDDVMNLAIADWNTLQRESWVRCSDTWVPYPFQSNIHRLPPKMRDACLKGIEEAEAARATAAQEKPRNFAEYVSRQFGEGIADIFMRPYNFKVWAVPLHVMSTEWVGERVANVNVERIKENVQLNRDDLGWGPNATFRFPKAGGTGAIYEAVWRMIPETHKSLGPPHRVTKVNPITKTLTLASGEAVQYDALVSTMPLDDLLRAIASGLEEEDAEAASRSLLRAPRLREVADQMIYSSTHIVGIGVKGRPPMEMQTACWLYFPGDGIPFYRATIFSRYADTNAPAGHWSVMLEVSQNDAYKSVDADTIVEDCITGLQRATLLRPEDEVVSCWHHIETKGYPVPFVGRNEMLEEVLPVLRDTHQIYSRGRFGAWKYEVANQDHSWMQGVEAVGHILHGTFEDTVHAPEKVNSKRSEARCRLAAVPTLGGQSS</sequence>
<evidence type="ECO:0000259" key="1">
    <source>
        <dbReference type="Pfam" id="PF01593"/>
    </source>
</evidence>
<comment type="caution">
    <text evidence="2">The sequence shown here is derived from an EMBL/GenBank/DDBJ whole genome shotgun (WGS) entry which is preliminary data.</text>
</comment>
<dbReference type="PANTHER" id="PTHR43734:SF4">
    <property type="entry name" value="AMINE OXIDASE DOMAIN-CONTAINING PROTEIN"/>
    <property type="match status" value="1"/>
</dbReference>
<dbReference type="GeneID" id="92516589"/>
<proteinExistence type="predicted"/>
<evidence type="ECO:0000313" key="2">
    <source>
        <dbReference type="EMBL" id="KAG5480991.1"/>
    </source>
</evidence>
<dbReference type="Gene3D" id="3.50.50.60">
    <property type="entry name" value="FAD/NAD(P)-binding domain"/>
    <property type="match status" value="1"/>
</dbReference>
<dbReference type="SUPFAM" id="SSF51971">
    <property type="entry name" value="Nucleotide-binding domain"/>
    <property type="match status" value="1"/>
</dbReference>
<dbReference type="Pfam" id="PF01593">
    <property type="entry name" value="Amino_oxidase"/>
    <property type="match status" value="1"/>
</dbReference>
<evidence type="ECO:0000313" key="3">
    <source>
        <dbReference type="Proteomes" id="UP000673552"/>
    </source>
</evidence>
<dbReference type="AlphaFoldDB" id="A0A836GTE9"/>
<dbReference type="EMBL" id="JAFEUZ010000018">
    <property type="protein sequence ID" value="KAG5480991.1"/>
    <property type="molecule type" value="Genomic_DNA"/>
</dbReference>
<dbReference type="InterPro" id="IPR036188">
    <property type="entry name" value="FAD/NAD-bd_sf"/>
</dbReference>
<dbReference type="KEGG" id="lmat:92516589"/>
<dbReference type="Proteomes" id="UP000673552">
    <property type="component" value="Unassembled WGS sequence"/>
</dbReference>
<organism evidence="2 3">
    <name type="scientific">Leishmania martiniquensis</name>
    <dbReference type="NCBI Taxonomy" id="1580590"/>
    <lineage>
        <taxon>Eukaryota</taxon>
        <taxon>Discoba</taxon>
        <taxon>Euglenozoa</taxon>
        <taxon>Kinetoplastea</taxon>
        <taxon>Metakinetoplastina</taxon>
        <taxon>Trypanosomatida</taxon>
        <taxon>Trypanosomatidae</taxon>
        <taxon>Leishmaniinae</taxon>
        <taxon>Leishmania</taxon>
    </lineage>
</organism>
<keyword evidence="3" id="KW-1185">Reference proteome</keyword>
<dbReference type="OrthoDB" id="38045at2759"/>
<protein>
    <recommendedName>
        <fullName evidence="1">Amine oxidase domain-containing protein</fullName>
    </recommendedName>
</protein>
<dbReference type="FunFam" id="3.50.50.60:FF:000220">
    <property type="entry name" value="UDP-galactopyranose mutase"/>
    <property type="match status" value="1"/>
</dbReference>
<feature type="domain" description="Amine oxidase" evidence="1">
    <location>
        <begin position="15"/>
        <end position="413"/>
    </location>
</feature>
<dbReference type="GO" id="GO:0016491">
    <property type="term" value="F:oxidoreductase activity"/>
    <property type="evidence" value="ECO:0007669"/>
    <property type="project" value="InterPro"/>
</dbReference>
<reference evidence="3" key="2">
    <citation type="journal article" date="2021" name="Sci. Data">
        <title>Chromosome-scale genome sequencing, assembly and annotation of six genomes from subfamily Leishmaniinae.</title>
        <authorList>
            <person name="Almutairi H."/>
            <person name="Urbaniak M.D."/>
            <person name="Bates M.D."/>
            <person name="Jariyapan N."/>
            <person name="Kwakye-Nuako G."/>
            <person name="Thomaz Soccol V."/>
            <person name="Al-Salem W.S."/>
            <person name="Dillon R.J."/>
            <person name="Bates P.A."/>
            <person name="Gatherer D."/>
        </authorList>
    </citation>
    <scope>NUCLEOTIDE SEQUENCE [LARGE SCALE GENOMIC DNA]</scope>
</reference>
<reference evidence="3" key="1">
    <citation type="journal article" date="2021" name="Microbiol. Resour. Announc.">
        <title>LGAAP: Leishmaniinae Genome Assembly and Annotation Pipeline.</title>
        <authorList>
            <person name="Almutairi H."/>
            <person name="Urbaniak M.D."/>
            <person name="Bates M.D."/>
            <person name="Jariyapan N."/>
            <person name="Kwakye-Nuako G."/>
            <person name="Thomaz-Soccol V."/>
            <person name="Al-Salem W.S."/>
            <person name="Dillon R.J."/>
            <person name="Bates P.A."/>
            <person name="Gatherer D."/>
        </authorList>
    </citation>
    <scope>NUCLEOTIDE SEQUENCE [LARGE SCALE GENOMIC DNA]</scope>
</reference>
<gene>
    <name evidence="2" type="ORF">LSCM1_06665</name>
</gene>
<dbReference type="InterPro" id="IPR002937">
    <property type="entry name" value="Amino_oxidase"/>
</dbReference>